<proteinExistence type="predicted"/>
<comment type="caution">
    <text evidence="1">The sequence shown here is derived from an EMBL/GenBank/DDBJ whole genome shotgun (WGS) entry which is preliminary data.</text>
</comment>
<organism evidence="1 2">
    <name type="scientific">Candidatus Clostridium eludens</name>
    <dbReference type="NCBI Taxonomy" id="3381663"/>
    <lineage>
        <taxon>Bacteria</taxon>
        <taxon>Bacillati</taxon>
        <taxon>Bacillota</taxon>
        <taxon>Clostridia</taxon>
        <taxon>Eubacteriales</taxon>
        <taxon>Clostridiaceae</taxon>
        <taxon>Clostridium</taxon>
    </lineage>
</organism>
<dbReference type="GO" id="GO:0016740">
    <property type="term" value="F:transferase activity"/>
    <property type="evidence" value="ECO:0007669"/>
    <property type="project" value="UniProtKB-KW"/>
</dbReference>
<evidence type="ECO:0000313" key="1">
    <source>
        <dbReference type="EMBL" id="MFL0198004.1"/>
    </source>
</evidence>
<gene>
    <name evidence="1" type="ORF">ACJDU8_20915</name>
</gene>
<keyword evidence="1" id="KW-0808">Transferase</keyword>
<keyword evidence="2" id="KW-1185">Reference proteome</keyword>
<reference evidence="1 2" key="1">
    <citation type="submission" date="2024-11" db="EMBL/GenBank/DDBJ databases">
        <authorList>
            <person name="Heng Y.C."/>
            <person name="Lim A.C.H."/>
            <person name="Lee J.K.Y."/>
            <person name="Kittelmann S."/>
        </authorList>
    </citation>
    <scope>NUCLEOTIDE SEQUENCE [LARGE SCALE GENOMIC DNA]</scope>
    <source>
        <strain evidence="1 2">WILCCON 0269</strain>
    </source>
</reference>
<feature type="non-terminal residue" evidence="1">
    <location>
        <position position="1"/>
    </location>
</feature>
<accession>A0ABW8SPK8</accession>
<dbReference type="EMBL" id="JBJHZX010000044">
    <property type="protein sequence ID" value="MFL0198004.1"/>
    <property type="molecule type" value="Genomic_DNA"/>
</dbReference>
<protein>
    <submittedName>
        <fullName evidence="1">UDP-N-acetylglucosamine--LPS N-acetylglucosamine transferase</fullName>
    </submittedName>
</protein>
<dbReference type="Proteomes" id="UP001623660">
    <property type="component" value="Unassembled WGS sequence"/>
</dbReference>
<name>A0ABW8SPK8_9CLOT</name>
<sequence length="84" mass="9689">NIQNTISNLLVNNAQELNQIKKSQKRYSDPYVANNIVNFILNIDCLNSEVTMPDISLGFIKSRNKSILYKCLKKLKVSLLLRDY</sequence>
<evidence type="ECO:0000313" key="2">
    <source>
        <dbReference type="Proteomes" id="UP001623660"/>
    </source>
</evidence>